<dbReference type="Gene3D" id="2.40.10.10">
    <property type="entry name" value="Trypsin-like serine proteases"/>
    <property type="match status" value="2"/>
</dbReference>
<dbReference type="eggNOG" id="KOG3627">
    <property type="taxonomic scope" value="Eukaryota"/>
</dbReference>
<evidence type="ECO:0000256" key="9">
    <source>
        <dbReference type="RuleBase" id="RU363034"/>
    </source>
</evidence>
<dbReference type="InterPro" id="IPR018114">
    <property type="entry name" value="TRYPSIN_HIS"/>
</dbReference>
<evidence type="ECO:0000256" key="4">
    <source>
        <dbReference type="ARBA" id="ARBA00022729"/>
    </source>
</evidence>
<reference evidence="13" key="2">
    <citation type="submission" date="2020-05" db="UniProtKB">
        <authorList>
            <consortium name="EnsemblMetazoa"/>
        </authorList>
    </citation>
    <scope>IDENTIFICATION</scope>
    <source>
        <strain evidence="13">JHB</strain>
    </source>
</reference>
<dbReference type="SMART" id="SM00020">
    <property type="entry name" value="Tryp_SPc"/>
    <property type="match status" value="1"/>
</dbReference>
<feature type="chain" id="PRO_5014566473" description="Peptidase S1 domain-containing protein" evidence="10">
    <location>
        <begin position="19"/>
        <end position="510"/>
    </location>
</feature>
<dbReference type="Pfam" id="PF00089">
    <property type="entry name" value="Trypsin"/>
    <property type="match status" value="1"/>
</dbReference>
<dbReference type="KEGG" id="cqu:CpipJ_CPIJ001984"/>
<dbReference type="VEuPathDB" id="VectorBase:CPIJ001984"/>
<dbReference type="InterPro" id="IPR001254">
    <property type="entry name" value="Trypsin_dom"/>
</dbReference>
<evidence type="ECO:0000256" key="1">
    <source>
        <dbReference type="ARBA" id="ARBA00004613"/>
    </source>
</evidence>
<evidence type="ECO:0000256" key="10">
    <source>
        <dbReference type="SAM" id="SignalP"/>
    </source>
</evidence>
<dbReference type="InterPro" id="IPR001314">
    <property type="entry name" value="Peptidase_S1A"/>
</dbReference>
<dbReference type="GO" id="GO:0006508">
    <property type="term" value="P:proteolysis"/>
    <property type="evidence" value="ECO:0007669"/>
    <property type="project" value="UniProtKB-KW"/>
</dbReference>
<dbReference type="GO" id="GO:0045087">
    <property type="term" value="P:innate immune response"/>
    <property type="evidence" value="ECO:0007669"/>
    <property type="project" value="UniProtKB-KW"/>
</dbReference>
<dbReference type="GO" id="GO:0004252">
    <property type="term" value="F:serine-type endopeptidase activity"/>
    <property type="evidence" value="ECO:0007669"/>
    <property type="project" value="InterPro"/>
</dbReference>
<dbReference type="OMA" id="NETMDPV"/>
<dbReference type="PROSITE" id="PS50240">
    <property type="entry name" value="TRYPSIN_DOM"/>
    <property type="match status" value="1"/>
</dbReference>
<keyword evidence="2" id="KW-0964">Secreted</keyword>
<dbReference type="VEuPathDB" id="VectorBase:CQUJHB015671"/>
<evidence type="ECO:0000259" key="11">
    <source>
        <dbReference type="PROSITE" id="PS50240"/>
    </source>
</evidence>
<keyword evidence="5" id="KW-0391">Immunity</keyword>
<dbReference type="PROSITE" id="PS00134">
    <property type="entry name" value="TRYPSIN_HIS"/>
    <property type="match status" value="1"/>
</dbReference>
<keyword evidence="3" id="KW-0399">Innate immunity</keyword>
<keyword evidence="9" id="KW-0720">Serine protease</keyword>
<dbReference type="VEuPathDB" id="VectorBase:CQUJHB018466"/>
<feature type="domain" description="Peptidase S1" evidence="11">
    <location>
        <begin position="65"/>
        <end position="407"/>
    </location>
</feature>
<keyword evidence="9" id="KW-0378">Hydrolase</keyword>
<keyword evidence="7" id="KW-0325">Glycoprotein</keyword>
<keyword evidence="4 10" id="KW-0732">Signal</keyword>
<keyword evidence="6" id="KW-1015">Disulfide bond</keyword>
<dbReference type="EMBL" id="DS231839">
    <property type="protein sequence ID" value="EDS34315.1"/>
    <property type="molecule type" value="Genomic_DNA"/>
</dbReference>
<organism>
    <name type="scientific">Culex quinquefasciatus</name>
    <name type="common">Southern house mosquito</name>
    <name type="synonym">Culex pungens</name>
    <dbReference type="NCBI Taxonomy" id="7176"/>
    <lineage>
        <taxon>Eukaryota</taxon>
        <taxon>Metazoa</taxon>
        <taxon>Ecdysozoa</taxon>
        <taxon>Arthropoda</taxon>
        <taxon>Hexapoda</taxon>
        <taxon>Insecta</taxon>
        <taxon>Pterygota</taxon>
        <taxon>Neoptera</taxon>
        <taxon>Endopterygota</taxon>
        <taxon>Diptera</taxon>
        <taxon>Nematocera</taxon>
        <taxon>Culicoidea</taxon>
        <taxon>Culicidae</taxon>
        <taxon>Culicinae</taxon>
        <taxon>Culicini</taxon>
        <taxon>Culex</taxon>
        <taxon>Culex</taxon>
    </lineage>
</organism>
<proteinExistence type="inferred from homology"/>
<evidence type="ECO:0000313" key="12">
    <source>
        <dbReference type="EMBL" id="EDS34315.1"/>
    </source>
</evidence>
<dbReference type="OrthoDB" id="7721714at2759"/>
<comment type="similarity">
    <text evidence="8">Belongs to the peptidase S1 family. CLIP subfamily.</text>
</comment>
<dbReference type="SUPFAM" id="SSF50494">
    <property type="entry name" value="Trypsin-like serine proteases"/>
    <property type="match status" value="2"/>
</dbReference>
<dbReference type="FunFam" id="2.40.10.10:FF:000028">
    <property type="entry name" value="Serine protease easter"/>
    <property type="match status" value="1"/>
</dbReference>
<comment type="subcellular location">
    <subcellularLocation>
        <location evidence="1">Secreted</location>
    </subcellularLocation>
</comment>
<dbReference type="InterPro" id="IPR033116">
    <property type="entry name" value="TRYPSIN_SER"/>
</dbReference>
<evidence type="ECO:0000256" key="5">
    <source>
        <dbReference type="ARBA" id="ARBA00022859"/>
    </source>
</evidence>
<evidence type="ECO:0000256" key="3">
    <source>
        <dbReference type="ARBA" id="ARBA00022588"/>
    </source>
</evidence>
<dbReference type="InterPro" id="IPR043504">
    <property type="entry name" value="Peptidase_S1_PA_chymotrypsin"/>
</dbReference>
<sequence length="510" mass="56365">MLVSKIAVLVAVASFVVAHLEEESVRTSDETLFEAGVPRGYFAREDLSDCDSRFHHRFVQSKCLVFNGVRVNVTEFPHMAVIGWSSAEETTAASEDDDSSIKWKCGGSLITRRFVLTAAHCAVDDKNVAPSVVRLGDVDLGLESDDRFAQQFGIRRFIRHPGHRFSAKYNDIALIELDGEVILTPGVCPACVWNEEHFPFDTFDTAGFGATGFAEPGSPHLLKAFLQRVSDTNCTEAFEGTTRGLSNGITEDQLCAASLNQDSCQGDSGGPLQTTLYTYKERLYLKINPTIAPACPADPTTKFATTSLRIQMKPMEPKTQLFLQSKQRCDDNQRSANNITDESLDCWSTDYKLIPGLCEIDQGGPLFSYGHMELYGVNVYAKHCGSYSPLITLKLSPYLDWINSFVLDRSSTPEPPITFPVDEQQEPLLLKPCVTKHGIEGKCMHAIGCMVEIRRQTANNSSATLCGFEEGADYVCCPEDDIGKLPVFRPRPILPVLPILPLIQQIELTD</sequence>
<keyword evidence="14" id="KW-1185">Reference proteome</keyword>
<dbReference type="PRINTS" id="PR00722">
    <property type="entry name" value="CHYMOTRYPSIN"/>
</dbReference>
<dbReference type="EnsemblMetazoa" id="CPIJ001984-RA">
    <property type="protein sequence ID" value="CPIJ001984-PA"/>
    <property type="gene ID" value="CPIJ001984"/>
</dbReference>
<evidence type="ECO:0000313" key="13">
    <source>
        <dbReference type="EnsemblMetazoa" id="CPIJ001984-PA"/>
    </source>
</evidence>
<dbReference type="Proteomes" id="UP000002320">
    <property type="component" value="Unassembled WGS sequence"/>
</dbReference>
<dbReference type="InterPro" id="IPR022700">
    <property type="entry name" value="CLIP"/>
</dbReference>
<dbReference type="InterPro" id="IPR009003">
    <property type="entry name" value="Peptidase_S1_PA"/>
</dbReference>
<dbReference type="InParanoid" id="B0W4X7"/>
<dbReference type="GO" id="GO:0005576">
    <property type="term" value="C:extracellular region"/>
    <property type="evidence" value="ECO:0007669"/>
    <property type="project" value="UniProtKB-SubCell"/>
</dbReference>
<evidence type="ECO:0000256" key="7">
    <source>
        <dbReference type="ARBA" id="ARBA00023180"/>
    </source>
</evidence>
<feature type="signal peptide" evidence="10">
    <location>
        <begin position="1"/>
        <end position="18"/>
    </location>
</feature>
<name>B0W4X7_CULQU</name>
<protein>
    <recommendedName>
        <fullName evidence="11">Peptidase S1 domain-containing protein</fullName>
    </recommendedName>
</protein>
<dbReference type="SMART" id="SM00680">
    <property type="entry name" value="CLIP"/>
    <property type="match status" value="1"/>
</dbReference>
<dbReference type="STRING" id="7176.B0W4X7"/>
<dbReference type="AlphaFoldDB" id="B0W4X7"/>
<dbReference type="CDD" id="cd00190">
    <property type="entry name" value="Tryp_SPc"/>
    <property type="match status" value="1"/>
</dbReference>
<dbReference type="PROSITE" id="PS00135">
    <property type="entry name" value="TRYPSIN_SER"/>
    <property type="match status" value="1"/>
</dbReference>
<gene>
    <name evidence="13" type="primary">6033291</name>
    <name evidence="12" type="ORF">CpipJ_CPIJ001984</name>
</gene>
<dbReference type="HOGENOM" id="CLU_006842_22_0_1"/>
<dbReference type="PANTHER" id="PTHR24260">
    <property type="match status" value="1"/>
</dbReference>
<evidence type="ECO:0000256" key="2">
    <source>
        <dbReference type="ARBA" id="ARBA00022525"/>
    </source>
</evidence>
<dbReference type="InterPro" id="IPR051333">
    <property type="entry name" value="CLIP_Serine_Protease"/>
</dbReference>
<reference evidence="12" key="1">
    <citation type="submission" date="2007-03" db="EMBL/GenBank/DDBJ databases">
        <title>Annotation of Culex pipiens quinquefasciatus.</title>
        <authorList>
            <consortium name="The Broad Institute Genome Sequencing Platform"/>
            <person name="Atkinson P.W."/>
            <person name="Hemingway J."/>
            <person name="Christensen B.M."/>
            <person name="Higgs S."/>
            <person name="Kodira C."/>
            <person name="Hannick L."/>
            <person name="Megy K."/>
            <person name="O'Leary S."/>
            <person name="Pearson M."/>
            <person name="Haas B.J."/>
            <person name="Mauceli E."/>
            <person name="Wortman J.R."/>
            <person name="Lee N.H."/>
            <person name="Guigo R."/>
            <person name="Stanke M."/>
            <person name="Alvarado L."/>
            <person name="Amedeo P."/>
            <person name="Antoine C.H."/>
            <person name="Arensburger P."/>
            <person name="Bidwell S.L."/>
            <person name="Crawford M."/>
            <person name="Camaro F."/>
            <person name="Devon K."/>
            <person name="Engels R."/>
            <person name="Hammond M."/>
            <person name="Howarth C."/>
            <person name="Koehrsen M."/>
            <person name="Lawson D."/>
            <person name="Montgomery P."/>
            <person name="Nene V."/>
            <person name="Nusbaum C."/>
            <person name="Puiu D."/>
            <person name="Romero-Severson J."/>
            <person name="Severson D.W."/>
            <person name="Shumway M."/>
            <person name="Sisk P."/>
            <person name="Stolte C."/>
            <person name="Zeng Q."/>
            <person name="Eisenstadt E."/>
            <person name="Fraser-Liggett C."/>
            <person name="Strausberg R."/>
            <person name="Galagan J."/>
            <person name="Birren B."/>
            <person name="Collins F.H."/>
        </authorList>
    </citation>
    <scope>NUCLEOTIDE SEQUENCE [LARGE SCALE GENOMIC DNA]</scope>
    <source>
        <strain evidence="12">JHB</strain>
    </source>
</reference>
<evidence type="ECO:0000256" key="6">
    <source>
        <dbReference type="ARBA" id="ARBA00023157"/>
    </source>
</evidence>
<dbReference type="PANTHER" id="PTHR24260:SF147">
    <property type="entry name" value="EG:BACR7A4.3 PROTEIN-RELATED"/>
    <property type="match status" value="1"/>
</dbReference>
<evidence type="ECO:0000313" key="14">
    <source>
        <dbReference type="Proteomes" id="UP000002320"/>
    </source>
</evidence>
<evidence type="ECO:0000256" key="8">
    <source>
        <dbReference type="ARBA" id="ARBA00024195"/>
    </source>
</evidence>
<accession>B0W4X7</accession>
<keyword evidence="9" id="KW-0645">Protease</keyword>
<dbReference type="MEROPS" id="S01.A48"/>